<keyword evidence="1" id="KW-1133">Transmembrane helix</keyword>
<gene>
    <name evidence="2" type="ORF">N0V89_000548</name>
</gene>
<evidence type="ECO:0000256" key="1">
    <source>
        <dbReference type="SAM" id="Phobius"/>
    </source>
</evidence>
<sequence>MPPPVTQRPSCLKRHWTAAGSTQWTVLYSLILPICTLFMAGIVVYRHFSAFPMSLRMALYAGFCQMLDLLWYLYFNGSLIVDWYGPQKPANWKRPQKPLDDWNVCFVDRARGAQIRKQGWTRIGCLEARAVIVITCGFLGIHRAANATRVAQQTHAANVRLQQLRRESPVHGGSDHEHLEAAVSTPLPADAPVEDRENQSGCVGNQRWADEVHGRSDSEGWSCVAAAFEEPVNPFADPVRARDMV</sequence>
<dbReference type="Proteomes" id="UP001140513">
    <property type="component" value="Unassembled WGS sequence"/>
</dbReference>
<keyword evidence="1" id="KW-0472">Membrane</keyword>
<keyword evidence="1" id="KW-0812">Transmembrane</keyword>
<proteinExistence type="predicted"/>
<feature type="transmembrane region" description="Helical" evidence="1">
    <location>
        <begin position="26"/>
        <end position="45"/>
    </location>
</feature>
<organism evidence="2 3">
    <name type="scientific">Didymosphaeria variabile</name>
    <dbReference type="NCBI Taxonomy" id="1932322"/>
    <lineage>
        <taxon>Eukaryota</taxon>
        <taxon>Fungi</taxon>
        <taxon>Dikarya</taxon>
        <taxon>Ascomycota</taxon>
        <taxon>Pezizomycotina</taxon>
        <taxon>Dothideomycetes</taxon>
        <taxon>Pleosporomycetidae</taxon>
        <taxon>Pleosporales</taxon>
        <taxon>Massarineae</taxon>
        <taxon>Didymosphaeriaceae</taxon>
        <taxon>Didymosphaeria</taxon>
    </lineage>
</organism>
<evidence type="ECO:0000313" key="2">
    <source>
        <dbReference type="EMBL" id="KAJ4359989.1"/>
    </source>
</evidence>
<dbReference type="RefSeq" id="XP_056076191.1">
    <property type="nucleotide sequence ID" value="XM_056209369.1"/>
</dbReference>
<feature type="transmembrane region" description="Helical" evidence="1">
    <location>
        <begin position="57"/>
        <end position="75"/>
    </location>
</feature>
<accession>A0A9W9CFT4</accession>
<comment type="caution">
    <text evidence="2">The sequence shown here is derived from an EMBL/GenBank/DDBJ whole genome shotgun (WGS) entry which is preliminary data.</text>
</comment>
<name>A0A9W9CFT4_9PLEO</name>
<evidence type="ECO:0000313" key="3">
    <source>
        <dbReference type="Proteomes" id="UP001140513"/>
    </source>
</evidence>
<protein>
    <submittedName>
        <fullName evidence="2">Uncharacterized protein</fullName>
    </submittedName>
</protein>
<dbReference type="EMBL" id="JAPEUX010000001">
    <property type="protein sequence ID" value="KAJ4359989.1"/>
    <property type="molecule type" value="Genomic_DNA"/>
</dbReference>
<reference evidence="2" key="1">
    <citation type="submission" date="2022-10" db="EMBL/GenBank/DDBJ databases">
        <title>Tapping the CABI collections for fungal endophytes: first genome assemblies for Collariella, Neodidymelliopsis, Ascochyta clinopodiicola, Didymella pomorum, Didymosphaeria variabile, Neocosmospora piperis and Neocucurbitaria cava.</title>
        <authorList>
            <person name="Hill R."/>
        </authorList>
    </citation>
    <scope>NUCLEOTIDE SEQUENCE</scope>
    <source>
        <strain evidence="2">IMI 356815</strain>
    </source>
</reference>
<keyword evidence="3" id="KW-1185">Reference proteome</keyword>
<dbReference type="GeneID" id="80904078"/>
<dbReference type="AlphaFoldDB" id="A0A9W9CFT4"/>